<dbReference type="AlphaFoldDB" id="A0AAJ6AZG2"/>
<gene>
    <name evidence="1" type="ORF">P0Y65_20635</name>
</gene>
<reference evidence="1" key="1">
    <citation type="submission" date="2023-03" db="EMBL/GenBank/DDBJ databases">
        <title>Andean soil-derived lignocellulolytic bacterial consortium as a source of novel taxa and putative plastic-active enzymes.</title>
        <authorList>
            <person name="Diaz-Garcia L."/>
            <person name="Chuvochina M."/>
            <person name="Feuerriegel G."/>
            <person name="Bunk B."/>
            <person name="Sproer C."/>
            <person name="Streit W.R."/>
            <person name="Rodriguez L.M."/>
            <person name="Overmann J."/>
            <person name="Jimenez D.J."/>
        </authorList>
    </citation>
    <scope>NUCLEOTIDE SEQUENCE</scope>
    <source>
        <strain evidence="1">MAG 4196</strain>
    </source>
</reference>
<evidence type="ECO:0000313" key="1">
    <source>
        <dbReference type="EMBL" id="WEK04550.1"/>
    </source>
</evidence>
<proteinExistence type="predicted"/>
<protein>
    <submittedName>
        <fullName evidence="1">Uncharacterized protein</fullName>
    </submittedName>
</protein>
<name>A0AAJ6AZG2_9HYPH</name>
<sequence length="107" mass="11696">MTNRKGLAIARFMTLLRSQLATDEDAEPLTEPSRIPEKLAKIETLWQLSEAIGLQTPDLSGTHLPVDATINFAMAYMAMVLPTLAAGEFAAAQYHARQASLQIEQAL</sequence>
<evidence type="ECO:0000313" key="2">
    <source>
        <dbReference type="Proteomes" id="UP001217476"/>
    </source>
</evidence>
<accession>A0AAJ6AZG2</accession>
<organism evidence="1 2">
    <name type="scientific">Candidatus Devosia phytovorans</name>
    <dbReference type="NCBI Taxonomy" id="3121372"/>
    <lineage>
        <taxon>Bacteria</taxon>
        <taxon>Pseudomonadati</taxon>
        <taxon>Pseudomonadota</taxon>
        <taxon>Alphaproteobacteria</taxon>
        <taxon>Hyphomicrobiales</taxon>
        <taxon>Devosiaceae</taxon>
        <taxon>Devosia</taxon>
    </lineage>
</organism>
<dbReference type="Proteomes" id="UP001217476">
    <property type="component" value="Chromosome"/>
</dbReference>
<dbReference type="EMBL" id="CP119312">
    <property type="protein sequence ID" value="WEK04550.1"/>
    <property type="molecule type" value="Genomic_DNA"/>
</dbReference>